<feature type="transmembrane region" description="Helical" evidence="7">
    <location>
        <begin position="44"/>
        <end position="67"/>
    </location>
</feature>
<dbReference type="AlphaFoldDB" id="A0A0E2E6A1"/>
<proteinExistence type="predicted"/>
<dbReference type="InterPro" id="IPR036458">
    <property type="entry name" value="Na:dicarbo_symporter_sf"/>
</dbReference>
<dbReference type="Proteomes" id="UP000011705">
    <property type="component" value="Chromosome"/>
</dbReference>
<accession>A0A0E2E6A1</accession>
<dbReference type="InterPro" id="IPR001991">
    <property type="entry name" value="Na-dicarboxylate_symporter"/>
</dbReference>
<evidence type="ECO:0000256" key="7">
    <source>
        <dbReference type="SAM" id="Phobius"/>
    </source>
</evidence>
<keyword evidence="2" id="KW-0813">Transport</keyword>
<evidence type="ECO:0000256" key="6">
    <source>
        <dbReference type="ARBA" id="ARBA00023136"/>
    </source>
</evidence>
<organism evidence="8">
    <name type="scientific">Treponema denticola H-22</name>
    <dbReference type="NCBI Taxonomy" id="999432"/>
    <lineage>
        <taxon>Bacteria</taxon>
        <taxon>Pseudomonadati</taxon>
        <taxon>Spirochaetota</taxon>
        <taxon>Spirochaetia</taxon>
        <taxon>Spirochaetales</taxon>
        <taxon>Treponemataceae</taxon>
        <taxon>Treponema</taxon>
    </lineage>
</organism>
<dbReference type="SUPFAM" id="SSF118215">
    <property type="entry name" value="Proton glutamate symport protein"/>
    <property type="match status" value="1"/>
</dbReference>
<keyword evidence="3" id="KW-1003">Cell membrane</keyword>
<keyword evidence="6 7" id="KW-0472">Membrane</keyword>
<dbReference type="RefSeq" id="WP_002683949.1">
    <property type="nucleotide sequence ID" value="NZ_CM001795.1"/>
</dbReference>
<dbReference type="GO" id="GO:0005886">
    <property type="term" value="C:plasma membrane"/>
    <property type="evidence" value="ECO:0007669"/>
    <property type="project" value="UniProtKB-SubCell"/>
</dbReference>
<feature type="transmembrane region" description="Helical" evidence="7">
    <location>
        <begin position="79"/>
        <end position="101"/>
    </location>
</feature>
<dbReference type="HOGENOM" id="CLU_019375_7_1_12"/>
<dbReference type="EMBL" id="AGDV01000009">
    <property type="protein sequence ID" value="EMB34275.1"/>
    <property type="molecule type" value="Genomic_DNA"/>
</dbReference>
<feature type="transmembrane region" description="Helical" evidence="7">
    <location>
        <begin position="228"/>
        <end position="249"/>
    </location>
</feature>
<feature type="transmembrane region" description="Helical" evidence="7">
    <location>
        <begin position="5"/>
        <end position="24"/>
    </location>
</feature>
<comment type="subcellular location">
    <subcellularLocation>
        <location evidence="1">Cell membrane</location>
        <topology evidence="1">Multi-pass membrane protein</topology>
    </subcellularLocation>
</comment>
<dbReference type="Gene3D" id="1.10.3860.10">
    <property type="entry name" value="Sodium:dicarboxylate symporter"/>
    <property type="match status" value="1"/>
</dbReference>
<evidence type="ECO:0000256" key="5">
    <source>
        <dbReference type="ARBA" id="ARBA00022989"/>
    </source>
</evidence>
<evidence type="ECO:0000256" key="2">
    <source>
        <dbReference type="ARBA" id="ARBA00022448"/>
    </source>
</evidence>
<sequence>MNKKLVWMIFIAFIIGLVVGIVLWQTGVDVGGYVTWVSPFGNILVSMLKMIVIPVIFLSLISGAASLPTKEFGKIGVKVVVWYFVTSLFAAIVGSFLALAFNPGSGTSHSEWASLMSMGSAEIAPASAGSLADVFLDMFQNPFKALAQGNFLAIIVFAIAFGIALKIISEKNDAKLQEGAKLFLNIVETCKETVFKMVDWILAYSPIGVFCLTSVNFAQYGSKLFGPYIMLTLGVVLGIIAMVFIVYPIMIAVSTRKNPIKIMMQIREPMLTAFVTRSSAASLPVSLRTAKENLHISDNLSSFALPLGSTVNMDGVCVHLPMFAVLAANMFGADIGFTALLVLVITTVLASVGAGGVPGGSLMLLFIILQNMNLDPGQIAIIVGLALGINPILDMFETMNNVAGDLVCTYCVADMSDMIEKDS</sequence>
<comment type="caution">
    <text evidence="8">The sequence shown here is derived from an EMBL/GenBank/DDBJ whole genome shotgun (WGS) entry which is preliminary data.</text>
</comment>
<feature type="transmembrane region" description="Helical" evidence="7">
    <location>
        <begin position="145"/>
        <end position="165"/>
    </location>
</feature>
<evidence type="ECO:0000256" key="3">
    <source>
        <dbReference type="ARBA" id="ARBA00022475"/>
    </source>
</evidence>
<reference evidence="8" key="1">
    <citation type="submission" date="2012-01" db="EMBL/GenBank/DDBJ databases">
        <title>The Genome Sequence of Treponema denticola H-22.</title>
        <authorList>
            <consortium name="The Broad Institute Genome Sequencing Platform"/>
            <person name="Earl A."/>
            <person name="Ward D."/>
            <person name="Feldgarden M."/>
            <person name="Gevers D."/>
            <person name="Blanton J.M."/>
            <person name="Fenno C.J."/>
            <person name="Baranova O.V."/>
            <person name="Mathney J."/>
            <person name="Dewhirst F.E."/>
            <person name="Izard J."/>
            <person name="Young S.K."/>
            <person name="Zeng Q."/>
            <person name="Gargeya S."/>
            <person name="Fitzgerald M."/>
            <person name="Haas B."/>
            <person name="Abouelleil A."/>
            <person name="Alvarado L."/>
            <person name="Arachchi H.M."/>
            <person name="Berlin A."/>
            <person name="Chapman S.B."/>
            <person name="Gearin G."/>
            <person name="Goldberg J."/>
            <person name="Griggs A."/>
            <person name="Gujja S."/>
            <person name="Hansen M."/>
            <person name="Heiman D."/>
            <person name="Howarth C."/>
            <person name="Larimer J."/>
            <person name="Lui A."/>
            <person name="MacDonald P.J.P."/>
            <person name="McCowen C."/>
            <person name="Montmayeur A."/>
            <person name="Murphy C."/>
            <person name="Neiman D."/>
            <person name="Pearson M."/>
            <person name="Priest M."/>
            <person name="Roberts A."/>
            <person name="Saif S."/>
            <person name="Shea T."/>
            <person name="Sisk P."/>
            <person name="Stolte C."/>
            <person name="Sykes S."/>
            <person name="Wortman J."/>
            <person name="Nusbaum C."/>
            <person name="Birren B."/>
        </authorList>
    </citation>
    <scope>NUCLEOTIDE SEQUENCE [LARGE SCALE GENOMIC DNA]</scope>
    <source>
        <strain evidence="8">H-22</strain>
    </source>
</reference>
<name>A0A0E2E6A1_TREDN</name>
<dbReference type="PANTHER" id="PTHR42865">
    <property type="entry name" value="PROTON/GLUTAMATE-ASPARTATE SYMPORTER"/>
    <property type="match status" value="1"/>
</dbReference>
<feature type="transmembrane region" description="Helical" evidence="7">
    <location>
        <begin position="340"/>
        <end position="370"/>
    </location>
</feature>
<dbReference type="PANTHER" id="PTHR42865:SF7">
    <property type="entry name" value="PROTON_GLUTAMATE-ASPARTATE SYMPORTER"/>
    <property type="match status" value="1"/>
</dbReference>
<keyword evidence="5 7" id="KW-1133">Transmembrane helix</keyword>
<dbReference type="GO" id="GO:0015293">
    <property type="term" value="F:symporter activity"/>
    <property type="evidence" value="ECO:0007669"/>
    <property type="project" value="UniProtKB-KW"/>
</dbReference>
<protein>
    <recommendedName>
        <fullName evidence="9">Sodium:dicarboxylate symporter</fullName>
    </recommendedName>
</protein>
<feature type="transmembrane region" description="Helical" evidence="7">
    <location>
        <begin position="201"/>
        <end position="222"/>
    </location>
</feature>
<evidence type="ECO:0000256" key="4">
    <source>
        <dbReference type="ARBA" id="ARBA00022692"/>
    </source>
</evidence>
<evidence type="ECO:0000256" key="1">
    <source>
        <dbReference type="ARBA" id="ARBA00004651"/>
    </source>
</evidence>
<dbReference type="Pfam" id="PF00375">
    <property type="entry name" value="SDF"/>
    <property type="match status" value="1"/>
</dbReference>
<dbReference type="GeneID" id="2739431"/>
<evidence type="ECO:0008006" key="9">
    <source>
        <dbReference type="Google" id="ProtNLM"/>
    </source>
</evidence>
<feature type="transmembrane region" description="Helical" evidence="7">
    <location>
        <begin position="376"/>
        <end position="393"/>
    </location>
</feature>
<dbReference type="PRINTS" id="PR00173">
    <property type="entry name" value="EDTRNSPORT"/>
</dbReference>
<gene>
    <name evidence="8" type="ORF">HMPREF9726_01024</name>
</gene>
<evidence type="ECO:0000313" key="8">
    <source>
        <dbReference type="EMBL" id="EMB34275.1"/>
    </source>
</evidence>
<keyword evidence="4 7" id="KW-0812">Transmembrane</keyword>
<dbReference type="PATRIC" id="fig|999432.5.peg.1065"/>